<dbReference type="PANTHER" id="PTHR43881">
    <property type="entry name" value="GAMMA-GLUTAMYLTRANSPEPTIDASE (AFU_ORTHOLOGUE AFUA_4G13580)"/>
    <property type="match status" value="1"/>
</dbReference>
<organism evidence="1">
    <name type="scientific">Absidia glauca</name>
    <name type="common">Pin mould</name>
    <dbReference type="NCBI Taxonomy" id="4829"/>
    <lineage>
        <taxon>Eukaryota</taxon>
        <taxon>Fungi</taxon>
        <taxon>Fungi incertae sedis</taxon>
        <taxon>Mucoromycota</taxon>
        <taxon>Mucoromycotina</taxon>
        <taxon>Mucoromycetes</taxon>
        <taxon>Mucorales</taxon>
        <taxon>Cunninghamellaceae</taxon>
        <taxon>Absidia</taxon>
    </lineage>
</organism>
<dbReference type="InterPro" id="IPR052896">
    <property type="entry name" value="GGT-like_enzyme"/>
</dbReference>
<dbReference type="PANTHER" id="PTHR43881:SF1">
    <property type="entry name" value="GAMMA-GLUTAMYLTRANSPEPTIDASE (AFU_ORTHOLOGUE AFUA_4G13580)"/>
    <property type="match status" value="1"/>
</dbReference>
<dbReference type="InParanoid" id="A0A168RBE8"/>
<dbReference type="SUPFAM" id="SSF56235">
    <property type="entry name" value="N-terminal nucleophile aminohydrolases (Ntn hydrolases)"/>
    <property type="match status" value="1"/>
</dbReference>
<dbReference type="Gene3D" id="1.10.246.130">
    <property type="match status" value="1"/>
</dbReference>
<dbReference type="AlphaFoldDB" id="A0A168RBE8"/>
<dbReference type="Proteomes" id="UP000078561">
    <property type="component" value="Unassembled WGS sequence"/>
</dbReference>
<dbReference type="OMA" id="GCKLAMA"/>
<dbReference type="OrthoDB" id="2015213at2759"/>
<dbReference type="Gene3D" id="3.60.20.40">
    <property type="match status" value="1"/>
</dbReference>
<dbReference type="InterPro" id="IPR043138">
    <property type="entry name" value="GGT_lsub"/>
</dbReference>
<protein>
    <recommendedName>
        <fullName evidence="3">Gamma-glutamyltransferase</fullName>
    </recommendedName>
</protein>
<name>A0A168RBE8_ABSGL</name>
<dbReference type="PRINTS" id="PR01210">
    <property type="entry name" value="GGTRANSPTASE"/>
</dbReference>
<proteinExistence type="predicted"/>
<accession>A0A168RBE8</accession>
<reference evidence="1" key="1">
    <citation type="submission" date="2016-04" db="EMBL/GenBank/DDBJ databases">
        <authorList>
            <person name="Evans L.H."/>
            <person name="Alamgir A."/>
            <person name="Owens N."/>
            <person name="Weber N.D."/>
            <person name="Virtaneva K."/>
            <person name="Barbian K."/>
            <person name="Babar A."/>
            <person name="Rosenke K."/>
        </authorList>
    </citation>
    <scope>NUCLEOTIDE SEQUENCE [LARGE SCALE GENOMIC DNA]</scope>
    <source>
        <strain evidence="1">CBS 101.48</strain>
    </source>
</reference>
<sequence>MSPPAPLHFISRRSAVYGTHAMVSSSQPSATQAGIDILKKGGNAADAAVAVAAALGVTAALTLDLIRQEGIQGQSLPSKSIHAITVPGAAAAWADCVDWFGSGNVDLATILQPAIDLAENGFPVAEISSHSWKQQEDDLIALNPGQEMEYLINGVHAPEEGDIMLLPTLANSYKVLANEGKKGFYNGPIGEAIVAAITSRGGVMTMQDLAAHTSQPVTPISIDYHDYTVWEIPPNGQGITALMALGILEALENKGSVDFGKLEHNSAAYLHVVIEALRLAFADTRYYVGDPDVVHVPIQELLSKNSTFMSFGSNIIPEQCGFPLHNRGCNFVLIDNHPNCIGPSKRPYHTIIPSMITKKQKDGQHDLEACFGVMGAFAQPQGQVQVILNMLKYLQNPQHSLDLPRLCVAPPVGKSKNGTLDANAYSFTDVSQSVVYLEDGITDQAIQGLEAMGHECIRLKGHPRSMMGRGQVIRSKTDRRTGKRVLVAGSDPRGDGHAEGW</sequence>
<keyword evidence="2" id="KW-1185">Reference proteome</keyword>
<dbReference type="InterPro" id="IPR043137">
    <property type="entry name" value="GGT_ssub_C"/>
</dbReference>
<dbReference type="Pfam" id="PF01019">
    <property type="entry name" value="G_glu_transpept"/>
    <property type="match status" value="2"/>
</dbReference>
<dbReference type="InterPro" id="IPR029055">
    <property type="entry name" value="Ntn_hydrolases_N"/>
</dbReference>
<evidence type="ECO:0000313" key="2">
    <source>
        <dbReference type="Proteomes" id="UP000078561"/>
    </source>
</evidence>
<gene>
    <name evidence="1" type="primary">ABSGL_12327.1 scaffold 12745</name>
</gene>
<dbReference type="EMBL" id="LT554591">
    <property type="protein sequence ID" value="SAM06438.1"/>
    <property type="molecule type" value="Genomic_DNA"/>
</dbReference>
<evidence type="ECO:0008006" key="3">
    <source>
        <dbReference type="Google" id="ProtNLM"/>
    </source>
</evidence>
<dbReference type="STRING" id="4829.A0A168RBE8"/>
<evidence type="ECO:0000313" key="1">
    <source>
        <dbReference type="EMBL" id="SAM06438.1"/>
    </source>
</evidence>